<feature type="compositionally biased region" description="Polar residues" evidence="1">
    <location>
        <begin position="96"/>
        <end position="109"/>
    </location>
</feature>
<reference evidence="2 3" key="1">
    <citation type="submission" date="2017-11" db="EMBL/GenBank/DDBJ databases">
        <title>De novo assembly and phasing of dikaryotic genomes from two isolates of Puccinia coronata f. sp. avenae, the causal agent of oat crown rust.</title>
        <authorList>
            <person name="Miller M.E."/>
            <person name="Zhang Y."/>
            <person name="Omidvar V."/>
            <person name="Sperschneider J."/>
            <person name="Schwessinger B."/>
            <person name="Raley C."/>
            <person name="Palmer J.M."/>
            <person name="Garnica D."/>
            <person name="Upadhyaya N."/>
            <person name="Rathjen J."/>
            <person name="Taylor J.M."/>
            <person name="Park R.F."/>
            <person name="Dodds P.N."/>
            <person name="Hirsch C.D."/>
            <person name="Kianian S.F."/>
            <person name="Figueroa M."/>
        </authorList>
    </citation>
    <scope>NUCLEOTIDE SEQUENCE [LARGE SCALE GENOMIC DNA]</scope>
    <source>
        <strain evidence="2">12SD80</strain>
    </source>
</reference>
<feature type="region of interest" description="Disordered" evidence="1">
    <location>
        <begin position="58"/>
        <end position="109"/>
    </location>
</feature>
<proteinExistence type="predicted"/>
<dbReference type="Proteomes" id="UP000235392">
    <property type="component" value="Unassembled WGS sequence"/>
</dbReference>
<organism evidence="2 3">
    <name type="scientific">Puccinia coronata f. sp. avenae</name>
    <dbReference type="NCBI Taxonomy" id="200324"/>
    <lineage>
        <taxon>Eukaryota</taxon>
        <taxon>Fungi</taxon>
        <taxon>Dikarya</taxon>
        <taxon>Basidiomycota</taxon>
        <taxon>Pucciniomycotina</taxon>
        <taxon>Pucciniomycetes</taxon>
        <taxon>Pucciniales</taxon>
        <taxon>Pucciniaceae</taxon>
        <taxon>Puccinia</taxon>
    </lineage>
</organism>
<protein>
    <submittedName>
        <fullName evidence="2">Uncharacterized protein</fullName>
    </submittedName>
</protein>
<dbReference type="AlphaFoldDB" id="A0A2N5UGS0"/>
<comment type="caution">
    <text evidence="2">The sequence shown here is derived from an EMBL/GenBank/DDBJ whole genome shotgun (WGS) entry which is preliminary data.</text>
</comment>
<gene>
    <name evidence="2" type="ORF">PCASD_06668</name>
</gene>
<dbReference type="EMBL" id="PGCI01000151">
    <property type="protein sequence ID" value="PLW36939.1"/>
    <property type="molecule type" value="Genomic_DNA"/>
</dbReference>
<evidence type="ECO:0000313" key="3">
    <source>
        <dbReference type="Proteomes" id="UP000235392"/>
    </source>
</evidence>
<evidence type="ECO:0000313" key="2">
    <source>
        <dbReference type="EMBL" id="PLW36939.1"/>
    </source>
</evidence>
<accession>A0A2N5UGS0</accession>
<evidence type="ECO:0000256" key="1">
    <source>
        <dbReference type="SAM" id="MobiDB-lite"/>
    </source>
</evidence>
<feature type="compositionally biased region" description="Gly residues" evidence="1">
    <location>
        <begin position="66"/>
        <end position="76"/>
    </location>
</feature>
<name>A0A2N5UGS0_9BASI</name>
<sequence length="109" mass="11737">MTFSRKYTDLPYSTIAGPQALGGQSEDDKKMTALVQFRIRLARPHLASPSFDDDLRANLYEVPPEDGGGPTPLGGGRELRSEGSPARKSAKGNEYHCQTLTITGVSSPT</sequence>